<keyword evidence="4" id="KW-0010">Activator</keyword>
<keyword evidence="7" id="KW-1185">Reference proteome</keyword>
<evidence type="ECO:0000256" key="3">
    <source>
        <dbReference type="ARBA" id="ARBA00023242"/>
    </source>
</evidence>
<dbReference type="GO" id="GO:0016592">
    <property type="term" value="C:mediator complex"/>
    <property type="evidence" value="ECO:0007669"/>
    <property type="project" value="InterPro"/>
</dbReference>
<dbReference type="EMBL" id="MU864379">
    <property type="protein sequence ID" value="KAK4189092.1"/>
    <property type="molecule type" value="Genomic_DNA"/>
</dbReference>
<dbReference type="InterPro" id="IPR019404">
    <property type="entry name" value="Mediator_Med11"/>
</dbReference>
<keyword evidence="4" id="KW-0805">Transcription regulation</keyword>
<dbReference type="Pfam" id="PF10280">
    <property type="entry name" value="Med11"/>
    <property type="match status" value="1"/>
</dbReference>
<feature type="region of interest" description="Disordered" evidence="5">
    <location>
        <begin position="143"/>
        <end position="180"/>
    </location>
</feature>
<evidence type="ECO:0000313" key="6">
    <source>
        <dbReference type="EMBL" id="KAK4189092.1"/>
    </source>
</evidence>
<organism evidence="6 7">
    <name type="scientific">Podospora australis</name>
    <dbReference type="NCBI Taxonomy" id="1536484"/>
    <lineage>
        <taxon>Eukaryota</taxon>
        <taxon>Fungi</taxon>
        <taxon>Dikarya</taxon>
        <taxon>Ascomycota</taxon>
        <taxon>Pezizomycotina</taxon>
        <taxon>Sordariomycetes</taxon>
        <taxon>Sordariomycetidae</taxon>
        <taxon>Sordariales</taxon>
        <taxon>Podosporaceae</taxon>
        <taxon>Podospora</taxon>
    </lineage>
</organism>
<evidence type="ECO:0000256" key="5">
    <source>
        <dbReference type="SAM" id="MobiDB-lite"/>
    </source>
</evidence>
<accession>A0AAN6WZ24</accession>
<keyword evidence="4" id="KW-0804">Transcription</keyword>
<comment type="subunit">
    <text evidence="4">Component of the Mediator complex.</text>
</comment>
<reference evidence="6" key="2">
    <citation type="submission" date="2023-05" db="EMBL/GenBank/DDBJ databases">
        <authorList>
            <consortium name="Lawrence Berkeley National Laboratory"/>
            <person name="Steindorff A."/>
            <person name="Hensen N."/>
            <person name="Bonometti L."/>
            <person name="Westerberg I."/>
            <person name="Brannstrom I.O."/>
            <person name="Guillou S."/>
            <person name="Cros-Aarteil S."/>
            <person name="Calhoun S."/>
            <person name="Haridas S."/>
            <person name="Kuo A."/>
            <person name="Mondo S."/>
            <person name="Pangilinan J."/>
            <person name="Riley R."/>
            <person name="Labutti K."/>
            <person name="Andreopoulos B."/>
            <person name="Lipzen A."/>
            <person name="Chen C."/>
            <person name="Yanf M."/>
            <person name="Daum C."/>
            <person name="Ng V."/>
            <person name="Clum A."/>
            <person name="Ohm R."/>
            <person name="Martin F."/>
            <person name="Silar P."/>
            <person name="Natvig D."/>
            <person name="Lalanne C."/>
            <person name="Gautier V."/>
            <person name="Ament-Velasquez S.L."/>
            <person name="Kruys A."/>
            <person name="Hutchinson M.I."/>
            <person name="Powell A.J."/>
            <person name="Barry K."/>
            <person name="Miller A.N."/>
            <person name="Grigoriev I.V."/>
            <person name="Debuchy R."/>
            <person name="Gladieux P."/>
            <person name="Thoren M.H."/>
            <person name="Johannesson H."/>
        </authorList>
    </citation>
    <scope>NUCLEOTIDE SEQUENCE</scope>
    <source>
        <strain evidence="6">PSN309</strain>
    </source>
</reference>
<evidence type="ECO:0000256" key="2">
    <source>
        <dbReference type="ARBA" id="ARBA00008186"/>
    </source>
</evidence>
<sequence length="224" mass="24440">MNNRPLPPDNNAQIDIHTPFTPAERIQQLCETDKDIVSLLTHLSFALRSLAAPPDSKVKRPPNYPLPVPSISSQPGAPANINPEEEEADPVASFQLAQTNFLNTIDRVAKHLDRQIYALEEAGIISLRDKNAQAAAAAAADSQQQIQGAGGDSQSGSQVDQDSGRKKIEASLEPDGLGRYGKLTVGQLNLASSTVERDMELELWRKGLKHFQQSLLDPSDRMQE</sequence>
<evidence type="ECO:0000256" key="4">
    <source>
        <dbReference type="RuleBase" id="RU364147"/>
    </source>
</evidence>
<comment type="caution">
    <text evidence="6">The sequence shown here is derived from an EMBL/GenBank/DDBJ whole genome shotgun (WGS) entry which is preliminary data.</text>
</comment>
<dbReference type="GO" id="GO:0003712">
    <property type="term" value="F:transcription coregulator activity"/>
    <property type="evidence" value="ECO:0007669"/>
    <property type="project" value="InterPro"/>
</dbReference>
<comment type="function">
    <text evidence="4">Component of the Mediator complex, a coactivator involved in the regulated transcription of nearly all RNA polymerase II-dependent genes. Mediator functions as a bridge to convey information from gene-specific regulatory proteins to the basal RNA polymerase II transcription machinery. Mediator is recruited to promoters by direct interactions with regulatory proteins and serves as a scaffold for the assembly of a functional pre-initiation complex with RNA polymerase II and the general transcription factors.</text>
</comment>
<dbReference type="GO" id="GO:0006357">
    <property type="term" value="P:regulation of transcription by RNA polymerase II"/>
    <property type="evidence" value="ECO:0007669"/>
    <property type="project" value="InterPro"/>
</dbReference>
<dbReference type="AlphaFoldDB" id="A0AAN6WZ24"/>
<comment type="subcellular location">
    <subcellularLocation>
        <location evidence="1 4">Nucleus</location>
    </subcellularLocation>
</comment>
<comment type="similarity">
    <text evidence="2 4">Belongs to the Mediator complex subunit 11 family.</text>
</comment>
<proteinExistence type="inferred from homology"/>
<name>A0AAN6WZ24_9PEZI</name>
<gene>
    <name evidence="4" type="primary">MED11</name>
    <name evidence="6" type="ORF">QBC35DRAFT_166317</name>
</gene>
<dbReference type="Gene3D" id="1.10.287.3490">
    <property type="match status" value="1"/>
</dbReference>
<keyword evidence="3 4" id="KW-0539">Nucleus</keyword>
<reference evidence="6" key="1">
    <citation type="journal article" date="2023" name="Mol. Phylogenet. Evol.">
        <title>Genome-scale phylogeny and comparative genomics of the fungal order Sordariales.</title>
        <authorList>
            <person name="Hensen N."/>
            <person name="Bonometti L."/>
            <person name="Westerberg I."/>
            <person name="Brannstrom I.O."/>
            <person name="Guillou S."/>
            <person name="Cros-Aarteil S."/>
            <person name="Calhoun S."/>
            <person name="Haridas S."/>
            <person name="Kuo A."/>
            <person name="Mondo S."/>
            <person name="Pangilinan J."/>
            <person name="Riley R."/>
            <person name="LaButti K."/>
            <person name="Andreopoulos B."/>
            <person name="Lipzen A."/>
            <person name="Chen C."/>
            <person name="Yan M."/>
            <person name="Daum C."/>
            <person name="Ng V."/>
            <person name="Clum A."/>
            <person name="Steindorff A."/>
            <person name="Ohm R.A."/>
            <person name="Martin F."/>
            <person name="Silar P."/>
            <person name="Natvig D.O."/>
            <person name="Lalanne C."/>
            <person name="Gautier V."/>
            <person name="Ament-Velasquez S.L."/>
            <person name="Kruys A."/>
            <person name="Hutchinson M.I."/>
            <person name="Powell A.J."/>
            <person name="Barry K."/>
            <person name="Miller A.N."/>
            <person name="Grigoriev I.V."/>
            <person name="Debuchy R."/>
            <person name="Gladieux P."/>
            <person name="Hiltunen Thoren M."/>
            <person name="Johannesson H."/>
        </authorList>
    </citation>
    <scope>NUCLEOTIDE SEQUENCE</scope>
    <source>
        <strain evidence="6">PSN309</strain>
    </source>
</reference>
<evidence type="ECO:0000313" key="7">
    <source>
        <dbReference type="Proteomes" id="UP001302126"/>
    </source>
</evidence>
<evidence type="ECO:0000256" key="1">
    <source>
        <dbReference type="ARBA" id="ARBA00004123"/>
    </source>
</evidence>
<dbReference type="Proteomes" id="UP001302126">
    <property type="component" value="Unassembled WGS sequence"/>
</dbReference>
<protein>
    <recommendedName>
        <fullName evidence="4">Mediator of RNA polymerase II transcription subunit 11</fullName>
    </recommendedName>
    <alternativeName>
        <fullName evidence="4">Mediator complex subunit 11</fullName>
    </alternativeName>
</protein>
<feature type="region of interest" description="Disordered" evidence="5">
    <location>
        <begin position="53"/>
        <end position="88"/>
    </location>
</feature>